<dbReference type="PANTHER" id="PTHR12902">
    <property type="entry name" value="WASP-1"/>
    <property type="match status" value="1"/>
</dbReference>
<name>A5BJW8_VITVI</name>
<dbReference type="AlphaFoldDB" id="A5BJW8"/>
<evidence type="ECO:0000259" key="6">
    <source>
        <dbReference type="Pfam" id="PF03143"/>
    </source>
</evidence>
<gene>
    <name evidence="7" type="ORF">VITISV_012914</name>
</gene>
<dbReference type="GO" id="GO:0005525">
    <property type="term" value="F:GTP binding"/>
    <property type="evidence" value="ECO:0007669"/>
    <property type="project" value="UniProtKB-KW"/>
</dbReference>
<keyword evidence="2" id="KW-0547">Nucleotide-binding</keyword>
<keyword evidence="5" id="KW-0342">GTP-binding</keyword>
<protein>
    <recommendedName>
        <fullName evidence="6">Translation elongation factor EFTu/EF1A C-terminal domain-containing protein</fullName>
    </recommendedName>
</protein>
<dbReference type="GO" id="GO:0003746">
    <property type="term" value="F:translation elongation factor activity"/>
    <property type="evidence" value="ECO:0007669"/>
    <property type="project" value="UniProtKB-KW"/>
</dbReference>
<evidence type="ECO:0000256" key="1">
    <source>
        <dbReference type="ARBA" id="ARBA00006993"/>
    </source>
</evidence>
<dbReference type="InterPro" id="IPR028288">
    <property type="entry name" value="SCAR/WAVE_fam"/>
</dbReference>
<keyword evidence="4" id="KW-0648">Protein biosynthesis</keyword>
<evidence type="ECO:0000313" key="7">
    <source>
        <dbReference type="EMBL" id="CAN76973.1"/>
    </source>
</evidence>
<dbReference type="InterPro" id="IPR004160">
    <property type="entry name" value="Transl_elong_EFTu/EF1A_C"/>
</dbReference>
<keyword evidence="3" id="KW-0251">Elongation factor</keyword>
<evidence type="ECO:0000256" key="4">
    <source>
        <dbReference type="ARBA" id="ARBA00022917"/>
    </source>
</evidence>
<dbReference type="Gene3D" id="2.40.30.10">
    <property type="entry name" value="Translation factors"/>
    <property type="match status" value="1"/>
</dbReference>
<evidence type="ECO:0000256" key="5">
    <source>
        <dbReference type="ARBA" id="ARBA00023134"/>
    </source>
</evidence>
<evidence type="ECO:0000256" key="2">
    <source>
        <dbReference type="ARBA" id="ARBA00022741"/>
    </source>
</evidence>
<dbReference type="GO" id="GO:0030036">
    <property type="term" value="P:actin cytoskeleton organization"/>
    <property type="evidence" value="ECO:0007669"/>
    <property type="project" value="InterPro"/>
</dbReference>
<dbReference type="SUPFAM" id="SSF50465">
    <property type="entry name" value="EF-Tu/eEF-1alpha/eIF2-gamma C-terminal domain"/>
    <property type="match status" value="1"/>
</dbReference>
<sequence>MAGLVGVLCQLVDLAEFAVEIFHDLHEEVMVTAARGQDATGKVQLLEKVKMVMPGDDVTVVFELMFAVPLEAGQRFALREGRVTT</sequence>
<accession>A5BJW8</accession>
<organism evidence="7">
    <name type="scientific">Vitis vinifera</name>
    <name type="common">Grape</name>
    <dbReference type="NCBI Taxonomy" id="29760"/>
    <lineage>
        <taxon>Eukaryota</taxon>
        <taxon>Viridiplantae</taxon>
        <taxon>Streptophyta</taxon>
        <taxon>Embryophyta</taxon>
        <taxon>Tracheophyta</taxon>
        <taxon>Spermatophyta</taxon>
        <taxon>Magnoliopsida</taxon>
        <taxon>eudicotyledons</taxon>
        <taxon>Gunneridae</taxon>
        <taxon>Pentapetalae</taxon>
        <taxon>rosids</taxon>
        <taxon>Vitales</taxon>
        <taxon>Vitaceae</taxon>
        <taxon>Viteae</taxon>
        <taxon>Vitis</taxon>
    </lineage>
</organism>
<proteinExistence type="inferred from homology"/>
<dbReference type="InterPro" id="IPR009001">
    <property type="entry name" value="Transl_elong_EF1A/Init_IF2_C"/>
</dbReference>
<evidence type="ECO:0000256" key="3">
    <source>
        <dbReference type="ARBA" id="ARBA00022768"/>
    </source>
</evidence>
<dbReference type="GO" id="GO:0005856">
    <property type="term" value="C:cytoskeleton"/>
    <property type="evidence" value="ECO:0007669"/>
    <property type="project" value="UniProtKB-SubCell"/>
</dbReference>
<dbReference type="GO" id="GO:0003779">
    <property type="term" value="F:actin binding"/>
    <property type="evidence" value="ECO:0007669"/>
    <property type="project" value="UniProtKB-KW"/>
</dbReference>
<dbReference type="Pfam" id="PF03143">
    <property type="entry name" value="GTP_EFTU_D3"/>
    <property type="match status" value="1"/>
</dbReference>
<comment type="similarity">
    <text evidence="1">Belongs to the SCAR/WAVE family.</text>
</comment>
<dbReference type="EMBL" id="AM462002">
    <property type="protein sequence ID" value="CAN76973.1"/>
    <property type="molecule type" value="Genomic_DNA"/>
</dbReference>
<feature type="domain" description="Translation elongation factor EFTu/EF1A C-terminal" evidence="6">
    <location>
        <begin position="26"/>
        <end position="84"/>
    </location>
</feature>
<dbReference type="PANTHER" id="PTHR12902:SF1">
    <property type="entry name" value="WISKOTT-ALDRICH SYNDROME PROTEIN FAMILY MEMBER"/>
    <property type="match status" value="1"/>
</dbReference>
<reference evidence="7" key="1">
    <citation type="journal article" date="2007" name="PLoS ONE">
        <title>The first genome sequence of an elite grapevine cultivar (Pinot noir Vitis vinifera L.): coping with a highly heterozygous genome.</title>
        <authorList>
            <person name="Velasco R."/>
            <person name="Zharkikh A."/>
            <person name="Troggio M."/>
            <person name="Cartwright D.A."/>
            <person name="Cestaro A."/>
            <person name="Pruss D."/>
            <person name="Pindo M."/>
            <person name="FitzGerald L.M."/>
            <person name="Vezzulli S."/>
            <person name="Reid J."/>
            <person name="Malacarne G."/>
            <person name="Iliev D."/>
            <person name="Coppola G."/>
            <person name="Wardell B."/>
            <person name="Micheletti D."/>
            <person name="Macalma T."/>
            <person name="Facci M."/>
            <person name="Mitchell J.T."/>
            <person name="Perazzolli M."/>
            <person name="Eldredge G."/>
            <person name="Gatto P."/>
            <person name="Oyzerski R."/>
            <person name="Moretto M."/>
            <person name="Gutin N."/>
            <person name="Stefanini M."/>
            <person name="Chen Y."/>
            <person name="Segala C."/>
            <person name="Davenport C."/>
            <person name="Dematte L."/>
            <person name="Mraz A."/>
            <person name="Battilana J."/>
            <person name="Stormo K."/>
            <person name="Costa F."/>
            <person name="Tao Q."/>
            <person name="Si-Ammour A."/>
            <person name="Harkins T."/>
            <person name="Lackey A."/>
            <person name="Perbost C."/>
            <person name="Taillon B."/>
            <person name="Stella A."/>
            <person name="Solovyev V."/>
            <person name="Fawcett J.A."/>
            <person name="Sterck L."/>
            <person name="Vandepoele K."/>
            <person name="Grando S.M."/>
            <person name="Toppo S."/>
            <person name="Moser C."/>
            <person name="Lanchbury J."/>
            <person name="Bogden R."/>
            <person name="Skolnick M."/>
            <person name="Sgaramella V."/>
            <person name="Bhatnagar S.K."/>
            <person name="Fontana P."/>
            <person name="Gutin A."/>
            <person name="Van de Peer Y."/>
            <person name="Salamini F."/>
            <person name="Viola R."/>
        </authorList>
    </citation>
    <scope>NUCLEOTIDE SEQUENCE</scope>
</reference>